<evidence type="ECO:0000259" key="3">
    <source>
        <dbReference type="Pfam" id="PF01323"/>
    </source>
</evidence>
<comment type="catalytic activity">
    <reaction evidence="1">
        <text>2-hydroxychromene-2-carboxylate = (3E)-4-(2-hydroxyphenyl)-2-oxobut-3-enoate</text>
        <dbReference type="Rhea" id="RHEA:27401"/>
        <dbReference type="ChEBI" id="CHEBI:59350"/>
        <dbReference type="ChEBI" id="CHEBI:59353"/>
        <dbReference type="EC" id="5.99.1.4"/>
    </reaction>
</comment>
<feature type="active site" description="Nucleophile" evidence="2">
    <location>
        <position position="12"/>
    </location>
</feature>
<organism evidence="4 5">
    <name type="scientific">Falsiruegeria mediterranea M17</name>
    <dbReference type="NCBI Taxonomy" id="1200281"/>
    <lineage>
        <taxon>Bacteria</taxon>
        <taxon>Pseudomonadati</taxon>
        <taxon>Pseudomonadota</taxon>
        <taxon>Alphaproteobacteria</taxon>
        <taxon>Rhodobacterales</taxon>
        <taxon>Roseobacteraceae</taxon>
        <taxon>Falsiruegeria</taxon>
    </lineage>
</organism>
<dbReference type="CDD" id="cd03022">
    <property type="entry name" value="DsbA_HCCA_Iso"/>
    <property type="match status" value="1"/>
</dbReference>
<keyword evidence="5" id="KW-1185">Reference proteome</keyword>
<dbReference type="AlphaFoldDB" id="A0A2R8C7E1"/>
<gene>
    <name evidence="4" type="primary">nsaD_2</name>
    <name evidence="4" type="ORF">TRM7615_01827</name>
</gene>
<dbReference type="PANTHER" id="PTHR42943">
    <property type="entry name" value="GLUTATHIONE S-TRANSFERASE KAPPA"/>
    <property type="match status" value="1"/>
</dbReference>
<sequence length="197" mass="21515">MAHIDYYFATLSPYAYLAGDGLEQIAAKHGASITYRPVDIMTLFSRTGGTPPKDRHPSRIEYRAQDLLRRSANLRVDFNLKPAHWPTNAAPSSYAIIAAAKAGGGDVGQLVRLILRACWAEEKDIAEDVVVRECLAAAGFDPALADSGMLVGAETYAANLEEAIERGVFGSPFYVTEDGQRFWGQDRLADLDAHLSR</sequence>
<dbReference type="EC" id="5.99.1.4" evidence="1"/>
<proteinExistence type="inferred from homology"/>
<dbReference type="PANTHER" id="PTHR42943:SF13">
    <property type="entry name" value="GLUTATHIONE S-TRANSFERASE KAPPA-RELATED"/>
    <property type="match status" value="1"/>
</dbReference>
<dbReference type="EMBL" id="ONZG01000004">
    <property type="protein sequence ID" value="SPJ28328.1"/>
    <property type="molecule type" value="Genomic_DNA"/>
</dbReference>
<dbReference type="InterPro" id="IPR001853">
    <property type="entry name" value="DSBA-like_thioredoxin_dom"/>
</dbReference>
<keyword evidence="1 4" id="KW-0413">Isomerase</keyword>
<reference evidence="5" key="1">
    <citation type="submission" date="2018-03" db="EMBL/GenBank/DDBJ databases">
        <authorList>
            <person name="Rodrigo-Torres L."/>
            <person name="Arahal R. D."/>
            <person name="Lucena T."/>
        </authorList>
    </citation>
    <scope>NUCLEOTIDE SEQUENCE [LARGE SCALE GENOMIC DNA]</scope>
    <source>
        <strain evidence="5">CECT 7615</strain>
    </source>
</reference>
<dbReference type="GO" id="GO:0006749">
    <property type="term" value="P:glutathione metabolic process"/>
    <property type="evidence" value="ECO:0007669"/>
    <property type="project" value="TreeGrafter"/>
</dbReference>
<dbReference type="InterPro" id="IPR044087">
    <property type="entry name" value="NahD-like"/>
</dbReference>
<dbReference type="InterPro" id="IPR014440">
    <property type="entry name" value="HCCAis_GSTk"/>
</dbReference>
<evidence type="ECO:0000256" key="2">
    <source>
        <dbReference type="PIRSR" id="PIRSR006386-1"/>
    </source>
</evidence>
<name>A0A2R8C7E1_9RHOB</name>
<dbReference type="Pfam" id="PF01323">
    <property type="entry name" value="DSBA"/>
    <property type="match status" value="1"/>
</dbReference>
<dbReference type="Proteomes" id="UP000244898">
    <property type="component" value="Unassembled WGS sequence"/>
</dbReference>
<dbReference type="RefSeq" id="WP_108786676.1">
    <property type="nucleotide sequence ID" value="NZ_ONZG01000004.1"/>
</dbReference>
<dbReference type="SUPFAM" id="SSF52833">
    <property type="entry name" value="Thioredoxin-like"/>
    <property type="match status" value="1"/>
</dbReference>
<dbReference type="Gene3D" id="3.40.30.10">
    <property type="entry name" value="Glutaredoxin"/>
    <property type="match status" value="1"/>
</dbReference>
<feature type="domain" description="DSBA-like thioredoxin" evidence="3">
    <location>
        <begin position="4"/>
        <end position="195"/>
    </location>
</feature>
<dbReference type="InterPro" id="IPR051924">
    <property type="entry name" value="GST_Kappa/NadH"/>
</dbReference>
<dbReference type="PIRSF" id="PIRSF006386">
    <property type="entry name" value="HCCAis_GSTk"/>
    <property type="match status" value="1"/>
</dbReference>
<protein>
    <recommendedName>
        <fullName evidence="1">2-hydroxychromene-2-carboxylate isomerase</fullName>
        <ecNumber evidence="1">5.99.1.4</ecNumber>
    </recommendedName>
</protein>
<evidence type="ECO:0000313" key="4">
    <source>
        <dbReference type="EMBL" id="SPJ28328.1"/>
    </source>
</evidence>
<dbReference type="InterPro" id="IPR036249">
    <property type="entry name" value="Thioredoxin-like_sf"/>
</dbReference>
<dbReference type="GO" id="GO:0018845">
    <property type="term" value="F:2-hydroxychromene-2-carboxylate isomerase activity"/>
    <property type="evidence" value="ECO:0007669"/>
    <property type="project" value="UniProtKB-UniRule"/>
</dbReference>
<accession>A0A2R8C7E1</accession>
<evidence type="ECO:0000313" key="5">
    <source>
        <dbReference type="Proteomes" id="UP000244898"/>
    </source>
</evidence>
<comment type="similarity">
    <text evidence="1">Belongs to the GST superfamily. NadH family.</text>
</comment>
<evidence type="ECO:0000256" key="1">
    <source>
        <dbReference type="PIRNR" id="PIRNR006386"/>
    </source>
</evidence>
<dbReference type="OrthoDB" id="5244108at2"/>
<dbReference type="GO" id="GO:0004364">
    <property type="term" value="F:glutathione transferase activity"/>
    <property type="evidence" value="ECO:0007669"/>
    <property type="project" value="TreeGrafter"/>
</dbReference>
<dbReference type="GO" id="GO:1901170">
    <property type="term" value="P:naphthalene catabolic process"/>
    <property type="evidence" value="ECO:0007669"/>
    <property type="project" value="InterPro"/>
</dbReference>
<dbReference type="GO" id="GO:0004602">
    <property type="term" value="F:glutathione peroxidase activity"/>
    <property type="evidence" value="ECO:0007669"/>
    <property type="project" value="TreeGrafter"/>
</dbReference>